<organism evidence="2 3">
    <name type="scientific">Pseudotenacibaculum haliotis</name>
    <dbReference type="NCBI Taxonomy" id="1862138"/>
    <lineage>
        <taxon>Bacteria</taxon>
        <taxon>Pseudomonadati</taxon>
        <taxon>Bacteroidota</taxon>
        <taxon>Flavobacteriia</taxon>
        <taxon>Flavobacteriales</taxon>
        <taxon>Flavobacteriaceae</taxon>
        <taxon>Pseudotenacibaculum</taxon>
    </lineage>
</organism>
<name>A0ABW5LUK8_9FLAO</name>
<dbReference type="Gene3D" id="1.25.40.10">
    <property type="entry name" value="Tetratricopeptide repeat domain"/>
    <property type="match status" value="1"/>
</dbReference>
<dbReference type="InterPro" id="IPR011990">
    <property type="entry name" value="TPR-like_helical_dom_sf"/>
</dbReference>
<evidence type="ECO:0000313" key="2">
    <source>
        <dbReference type="EMBL" id="MFD2568440.1"/>
    </source>
</evidence>
<dbReference type="SUPFAM" id="SSF48452">
    <property type="entry name" value="TPR-like"/>
    <property type="match status" value="1"/>
</dbReference>
<evidence type="ECO:0000313" key="3">
    <source>
        <dbReference type="Proteomes" id="UP001597508"/>
    </source>
</evidence>
<proteinExistence type="predicted"/>
<sequence>MSTEDDILIERFLNDELSKKEHKAFLERMENDVEFKERVTLEKQLHESLDENSWSFLEEDDNPEVKEFEALLKSKESQKIKQSIAEAQADYQGSSKDDTGDEIALKKPPSQKKNLWLYTAATAVLIFFVVNVFMLKPKSNEELFSKYIQKTDLFALIDRGYVGNDSLLSKAQDYFDNKEYQKAADILTQVVDSSKNSNVYIYLAISQIELNEFDKAEKTLNKLILSRLLDAQKAYWFKSLLYLKTDQVEKSKKELQIIIDSSYFKSKDAKKLLKKLK</sequence>
<feature type="transmembrane region" description="Helical" evidence="1">
    <location>
        <begin position="115"/>
        <end position="135"/>
    </location>
</feature>
<protein>
    <submittedName>
        <fullName evidence="2">Tetratricopeptide repeat protein</fullName>
    </submittedName>
</protein>
<reference evidence="3" key="1">
    <citation type="journal article" date="2019" name="Int. J. Syst. Evol. Microbiol.">
        <title>The Global Catalogue of Microorganisms (GCM) 10K type strain sequencing project: providing services to taxonomists for standard genome sequencing and annotation.</title>
        <authorList>
            <consortium name="The Broad Institute Genomics Platform"/>
            <consortium name="The Broad Institute Genome Sequencing Center for Infectious Disease"/>
            <person name="Wu L."/>
            <person name="Ma J."/>
        </authorList>
    </citation>
    <scope>NUCLEOTIDE SEQUENCE [LARGE SCALE GENOMIC DNA]</scope>
    <source>
        <strain evidence="3">KCTC 52127</strain>
    </source>
</reference>
<keyword evidence="1" id="KW-1133">Transmembrane helix</keyword>
<keyword evidence="3" id="KW-1185">Reference proteome</keyword>
<accession>A0ABW5LUK8</accession>
<keyword evidence="1" id="KW-0472">Membrane</keyword>
<dbReference type="Proteomes" id="UP001597508">
    <property type="component" value="Unassembled WGS sequence"/>
</dbReference>
<evidence type="ECO:0000256" key="1">
    <source>
        <dbReference type="SAM" id="Phobius"/>
    </source>
</evidence>
<comment type="caution">
    <text evidence="2">The sequence shown here is derived from an EMBL/GenBank/DDBJ whole genome shotgun (WGS) entry which is preliminary data.</text>
</comment>
<gene>
    <name evidence="2" type="ORF">ACFSRZ_13770</name>
</gene>
<keyword evidence="1" id="KW-0812">Transmembrane</keyword>
<dbReference type="EMBL" id="JBHULH010000011">
    <property type="protein sequence ID" value="MFD2568440.1"/>
    <property type="molecule type" value="Genomic_DNA"/>
</dbReference>
<dbReference type="Pfam" id="PF14559">
    <property type="entry name" value="TPR_19"/>
    <property type="match status" value="1"/>
</dbReference>
<dbReference type="RefSeq" id="WP_379667148.1">
    <property type="nucleotide sequence ID" value="NZ_JBHULH010000011.1"/>
</dbReference>